<dbReference type="GO" id="GO:0005524">
    <property type="term" value="F:ATP binding"/>
    <property type="evidence" value="ECO:0007669"/>
    <property type="project" value="UniProtKB-KW"/>
</dbReference>
<dbReference type="InterPro" id="IPR002197">
    <property type="entry name" value="HTH_Fis"/>
</dbReference>
<dbReference type="PRINTS" id="PR01590">
    <property type="entry name" value="HTHFIS"/>
</dbReference>
<feature type="compositionally biased region" description="Polar residues" evidence="6">
    <location>
        <begin position="130"/>
        <end position="140"/>
    </location>
</feature>
<sequence length="487" mass="53582">MTSRILIVDDDADPRELLCANLRERGYEARSVHSGEQALALLQSEAFDALITDIQIGELTGFELCRHVREGWPDIPAIVLTGRADTQTVVAALRAGAHDFVAKSDDTEDVSRRLERALQQARLVREVSQMRRTSGPSAQPTNNGTNNGTTNGTTNGTNGTNGTTMIGESPALARTQSLIARVADADVPVLVTGESGVGKELVARELHRQSRRGREPFVAINCAAIPRELLESELFGHVRGAFTGASRARSGLFVEAGRGTLFLDEIAELPIEMQPKLLRALQERQVRAVGSDRMMGFDARVVTATNGDLETQVELGRFREDLYYRINVVNVHIPPLRARGRDVLLLAQHFLERAATRSGRPIQGISAAVAAKLLAYEWPGNVRELENCIERAVALACYDELTVADLPDRICNYELGEQVPETPLPEEWLTLSELEGRYIRKVVHAVKGNKSRAAEILGLARRTLYRRLDRLSCDSPDGLQQELQEGA</sequence>
<evidence type="ECO:0000256" key="4">
    <source>
        <dbReference type="ARBA" id="ARBA00023163"/>
    </source>
</evidence>
<dbReference type="Gene3D" id="3.40.50.300">
    <property type="entry name" value="P-loop containing nucleotide triphosphate hydrolases"/>
    <property type="match status" value="1"/>
</dbReference>
<dbReference type="GO" id="GO:0006355">
    <property type="term" value="P:regulation of DNA-templated transcription"/>
    <property type="evidence" value="ECO:0007669"/>
    <property type="project" value="InterPro"/>
</dbReference>
<feature type="modified residue" description="4-aspartylphosphate" evidence="5">
    <location>
        <position position="53"/>
    </location>
</feature>
<dbReference type="InterPro" id="IPR025944">
    <property type="entry name" value="Sigma_54_int_dom_CS"/>
</dbReference>
<dbReference type="OrthoDB" id="9763792at2"/>
<reference evidence="9 10" key="1">
    <citation type="submission" date="2018-03" db="EMBL/GenBank/DDBJ databases">
        <title>Draft Genome Sequences of the Obligatory Marine Myxobacteria Enhygromyxa salina SWB007.</title>
        <authorList>
            <person name="Poehlein A."/>
            <person name="Moghaddam J.A."/>
            <person name="Harms H."/>
            <person name="Alanjari M."/>
            <person name="Koenig G.M."/>
            <person name="Daniel R."/>
            <person name="Schaeberle T.F."/>
        </authorList>
    </citation>
    <scope>NUCLEOTIDE SEQUENCE [LARGE SCALE GENOMIC DNA]</scope>
    <source>
        <strain evidence="9 10">SWB007</strain>
    </source>
</reference>
<dbReference type="InterPro" id="IPR025662">
    <property type="entry name" value="Sigma_54_int_dom_ATP-bd_1"/>
</dbReference>
<dbReference type="PANTHER" id="PTHR32071">
    <property type="entry name" value="TRANSCRIPTIONAL REGULATORY PROTEIN"/>
    <property type="match status" value="1"/>
</dbReference>
<evidence type="ECO:0000259" key="8">
    <source>
        <dbReference type="PROSITE" id="PS50110"/>
    </source>
</evidence>
<keyword evidence="3" id="KW-0805">Transcription regulation</keyword>
<dbReference type="RefSeq" id="WP_106091959.1">
    <property type="nucleotide sequence ID" value="NZ_PVNL01000102.1"/>
</dbReference>
<dbReference type="SMART" id="SM00382">
    <property type="entry name" value="AAA"/>
    <property type="match status" value="1"/>
</dbReference>
<dbReference type="Gene3D" id="1.10.10.60">
    <property type="entry name" value="Homeodomain-like"/>
    <property type="match status" value="1"/>
</dbReference>
<evidence type="ECO:0000256" key="1">
    <source>
        <dbReference type="ARBA" id="ARBA00022741"/>
    </source>
</evidence>
<dbReference type="InterPro" id="IPR003593">
    <property type="entry name" value="AAA+_ATPase"/>
</dbReference>
<feature type="region of interest" description="Disordered" evidence="6">
    <location>
        <begin position="126"/>
        <end position="158"/>
    </location>
</feature>
<dbReference type="PANTHER" id="PTHR32071:SF14">
    <property type="entry name" value="TRANSCRIPTIONAL REGULATORY PROTEIN RTCR"/>
    <property type="match status" value="1"/>
</dbReference>
<evidence type="ECO:0000256" key="3">
    <source>
        <dbReference type="ARBA" id="ARBA00023015"/>
    </source>
</evidence>
<dbReference type="SMART" id="SM00448">
    <property type="entry name" value="REC"/>
    <property type="match status" value="1"/>
</dbReference>
<keyword evidence="4" id="KW-0804">Transcription</keyword>
<accession>A0A2S9YHP0</accession>
<dbReference type="PROSITE" id="PS00688">
    <property type="entry name" value="SIGMA54_INTERACT_3"/>
    <property type="match status" value="1"/>
</dbReference>
<comment type="caution">
    <text evidence="9">The sequence shown here is derived from an EMBL/GenBank/DDBJ whole genome shotgun (WGS) entry which is preliminary data.</text>
</comment>
<dbReference type="PROSITE" id="PS00675">
    <property type="entry name" value="SIGMA54_INTERACT_1"/>
    <property type="match status" value="1"/>
</dbReference>
<keyword evidence="1" id="KW-0547">Nucleotide-binding</keyword>
<dbReference type="FunFam" id="3.40.50.300:FF:000006">
    <property type="entry name" value="DNA-binding transcriptional regulator NtrC"/>
    <property type="match status" value="1"/>
</dbReference>
<dbReference type="Proteomes" id="UP000238823">
    <property type="component" value="Unassembled WGS sequence"/>
</dbReference>
<dbReference type="SUPFAM" id="SSF46689">
    <property type="entry name" value="Homeodomain-like"/>
    <property type="match status" value="1"/>
</dbReference>
<dbReference type="SUPFAM" id="SSF52540">
    <property type="entry name" value="P-loop containing nucleoside triphosphate hydrolases"/>
    <property type="match status" value="1"/>
</dbReference>
<dbReference type="SUPFAM" id="SSF52172">
    <property type="entry name" value="CheY-like"/>
    <property type="match status" value="1"/>
</dbReference>
<keyword evidence="5" id="KW-0597">Phosphoprotein</keyword>
<dbReference type="InterPro" id="IPR058031">
    <property type="entry name" value="AAA_lid_NorR"/>
</dbReference>
<dbReference type="PROSITE" id="PS50110">
    <property type="entry name" value="RESPONSE_REGULATORY"/>
    <property type="match status" value="1"/>
</dbReference>
<dbReference type="AlphaFoldDB" id="A0A2S9YHP0"/>
<dbReference type="Pfam" id="PF00072">
    <property type="entry name" value="Response_reg"/>
    <property type="match status" value="1"/>
</dbReference>
<feature type="compositionally biased region" description="Low complexity" evidence="6">
    <location>
        <begin position="141"/>
        <end position="158"/>
    </location>
</feature>
<dbReference type="CDD" id="cd00009">
    <property type="entry name" value="AAA"/>
    <property type="match status" value="1"/>
</dbReference>
<dbReference type="InterPro" id="IPR011006">
    <property type="entry name" value="CheY-like_superfamily"/>
</dbReference>
<dbReference type="InterPro" id="IPR002078">
    <property type="entry name" value="Sigma_54_int"/>
</dbReference>
<evidence type="ECO:0000256" key="2">
    <source>
        <dbReference type="ARBA" id="ARBA00022840"/>
    </source>
</evidence>
<dbReference type="GO" id="GO:0000160">
    <property type="term" value="P:phosphorelay signal transduction system"/>
    <property type="evidence" value="ECO:0007669"/>
    <property type="project" value="InterPro"/>
</dbReference>
<dbReference type="Gene3D" id="1.10.8.60">
    <property type="match status" value="1"/>
</dbReference>
<feature type="domain" description="Response regulatory" evidence="8">
    <location>
        <begin position="4"/>
        <end position="118"/>
    </location>
</feature>
<evidence type="ECO:0000259" key="7">
    <source>
        <dbReference type="PROSITE" id="PS50045"/>
    </source>
</evidence>
<keyword evidence="2" id="KW-0067">ATP-binding</keyword>
<dbReference type="GO" id="GO:0043565">
    <property type="term" value="F:sequence-specific DNA binding"/>
    <property type="evidence" value="ECO:0007669"/>
    <property type="project" value="InterPro"/>
</dbReference>
<feature type="domain" description="Sigma-54 factor interaction" evidence="7">
    <location>
        <begin position="165"/>
        <end position="394"/>
    </location>
</feature>
<protein>
    <submittedName>
        <fullName evidence="9">Transcriptional regulatory protein ZraR</fullName>
    </submittedName>
</protein>
<dbReference type="InterPro" id="IPR001789">
    <property type="entry name" value="Sig_transdc_resp-reg_receiver"/>
</dbReference>
<organism evidence="9 10">
    <name type="scientific">Enhygromyxa salina</name>
    <dbReference type="NCBI Taxonomy" id="215803"/>
    <lineage>
        <taxon>Bacteria</taxon>
        <taxon>Pseudomonadati</taxon>
        <taxon>Myxococcota</taxon>
        <taxon>Polyangia</taxon>
        <taxon>Nannocystales</taxon>
        <taxon>Nannocystaceae</taxon>
        <taxon>Enhygromyxa</taxon>
    </lineage>
</organism>
<evidence type="ECO:0000313" key="10">
    <source>
        <dbReference type="Proteomes" id="UP000238823"/>
    </source>
</evidence>
<dbReference type="Gene3D" id="3.40.50.2300">
    <property type="match status" value="1"/>
</dbReference>
<dbReference type="InterPro" id="IPR027417">
    <property type="entry name" value="P-loop_NTPase"/>
</dbReference>
<proteinExistence type="predicted"/>
<dbReference type="Pfam" id="PF25601">
    <property type="entry name" value="AAA_lid_14"/>
    <property type="match status" value="1"/>
</dbReference>
<evidence type="ECO:0000256" key="5">
    <source>
        <dbReference type="PROSITE-ProRule" id="PRU00169"/>
    </source>
</evidence>
<name>A0A2S9YHP0_9BACT</name>
<dbReference type="EMBL" id="PVNL01000102">
    <property type="protein sequence ID" value="PRQ04571.1"/>
    <property type="molecule type" value="Genomic_DNA"/>
</dbReference>
<gene>
    <name evidence="9" type="primary">zraR_21</name>
    <name evidence="9" type="ORF">ENSA7_50620</name>
</gene>
<dbReference type="CDD" id="cd00156">
    <property type="entry name" value="REC"/>
    <property type="match status" value="1"/>
</dbReference>
<evidence type="ECO:0000256" key="6">
    <source>
        <dbReference type="SAM" id="MobiDB-lite"/>
    </source>
</evidence>
<evidence type="ECO:0000313" key="9">
    <source>
        <dbReference type="EMBL" id="PRQ04571.1"/>
    </source>
</evidence>
<dbReference type="InterPro" id="IPR009057">
    <property type="entry name" value="Homeodomain-like_sf"/>
</dbReference>
<dbReference type="Pfam" id="PF02954">
    <property type="entry name" value="HTH_8"/>
    <property type="match status" value="1"/>
</dbReference>
<dbReference type="Pfam" id="PF00158">
    <property type="entry name" value="Sigma54_activat"/>
    <property type="match status" value="1"/>
</dbReference>
<dbReference type="PROSITE" id="PS50045">
    <property type="entry name" value="SIGMA54_INTERACT_4"/>
    <property type="match status" value="1"/>
</dbReference>